<feature type="region of interest" description="Disordered" evidence="4">
    <location>
        <begin position="157"/>
        <end position="176"/>
    </location>
</feature>
<dbReference type="PROSITE" id="PS50995">
    <property type="entry name" value="HTH_MARR_2"/>
    <property type="match status" value="1"/>
</dbReference>
<evidence type="ECO:0000313" key="7">
    <source>
        <dbReference type="Proteomes" id="UP001385499"/>
    </source>
</evidence>
<dbReference type="RefSeq" id="WP_340274400.1">
    <property type="nucleotide sequence ID" value="NZ_JBAKIA010000006.1"/>
</dbReference>
<dbReference type="PANTHER" id="PTHR33164:SF64">
    <property type="entry name" value="TRANSCRIPTIONAL REGULATOR SLYA"/>
    <property type="match status" value="1"/>
</dbReference>
<organism evidence="6 7">
    <name type="scientific">Roseibium algae</name>
    <dbReference type="NCBI Taxonomy" id="3123038"/>
    <lineage>
        <taxon>Bacteria</taxon>
        <taxon>Pseudomonadati</taxon>
        <taxon>Pseudomonadota</taxon>
        <taxon>Alphaproteobacteria</taxon>
        <taxon>Hyphomicrobiales</taxon>
        <taxon>Stappiaceae</taxon>
        <taxon>Roseibium</taxon>
    </lineage>
</organism>
<evidence type="ECO:0000256" key="3">
    <source>
        <dbReference type="ARBA" id="ARBA00023163"/>
    </source>
</evidence>
<name>A0ABU8TKE1_9HYPH</name>
<gene>
    <name evidence="6" type="ORF">V6575_11120</name>
</gene>
<evidence type="ECO:0000313" key="6">
    <source>
        <dbReference type="EMBL" id="MEJ8474637.1"/>
    </source>
</evidence>
<evidence type="ECO:0000259" key="5">
    <source>
        <dbReference type="PROSITE" id="PS50995"/>
    </source>
</evidence>
<protein>
    <submittedName>
        <fullName evidence="6">MarR family transcriptional regulator</fullName>
    </submittedName>
</protein>
<evidence type="ECO:0000256" key="4">
    <source>
        <dbReference type="SAM" id="MobiDB-lite"/>
    </source>
</evidence>
<dbReference type="PANTHER" id="PTHR33164">
    <property type="entry name" value="TRANSCRIPTIONAL REGULATOR, MARR FAMILY"/>
    <property type="match status" value="1"/>
</dbReference>
<reference evidence="6 7" key="1">
    <citation type="submission" date="2024-02" db="EMBL/GenBank/DDBJ databases">
        <title>Roseibium algae sp. nov., isolated from marine alga (Grateloupia sp.), showing potential in myo-inositol conversion.</title>
        <authorList>
            <person name="Wang Y."/>
        </authorList>
    </citation>
    <scope>NUCLEOTIDE SEQUENCE [LARGE SCALE GENOMIC DNA]</scope>
    <source>
        <strain evidence="6 7">H3510</strain>
    </source>
</reference>
<dbReference type="Proteomes" id="UP001385499">
    <property type="component" value="Unassembled WGS sequence"/>
</dbReference>
<keyword evidence="2" id="KW-0238">DNA-binding</keyword>
<dbReference type="InterPro" id="IPR036388">
    <property type="entry name" value="WH-like_DNA-bd_sf"/>
</dbReference>
<dbReference type="InterPro" id="IPR000835">
    <property type="entry name" value="HTH_MarR-typ"/>
</dbReference>
<evidence type="ECO:0000256" key="1">
    <source>
        <dbReference type="ARBA" id="ARBA00023015"/>
    </source>
</evidence>
<dbReference type="SMART" id="SM00347">
    <property type="entry name" value="HTH_MARR"/>
    <property type="match status" value="1"/>
</dbReference>
<proteinExistence type="predicted"/>
<dbReference type="InterPro" id="IPR036390">
    <property type="entry name" value="WH_DNA-bd_sf"/>
</dbReference>
<dbReference type="SUPFAM" id="SSF46785">
    <property type="entry name" value="Winged helix' DNA-binding domain"/>
    <property type="match status" value="1"/>
</dbReference>
<evidence type="ECO:0000256" key="2">
    <source>
        <dbReference type="ARBA" id="ARBA00023125"/>
    </source>
</evidence>
<accession>A0ABU8TKE1</accession>
<keyword evidence="7" id="KW-1185">Reference proteome</keyword>
<dbReference type="Pfam" id="PF12802">
    <property type="entry name" value="MarR_2"/>
    <property type="match status" value="1"/>
</dbReference>
<feature type="domain" description="HTH marR-type" evidence="5">
    <location>
        <begin position="11"/>
        <end position="146"/>
    </location>
</feature>
<keyword evidence="1" id="KW-0805">Transcription regulation</keyword>
<dbReference type="Gene3D" id="1.10.10.10">
    <property type="entry name" value="Winged helix-like DNA-binding domain superfamily/Winged helix DNA-binding domain"/>
    <property type="match status" value="1"/>
</dbReference>
<dbReference type="EMBL" id="JBAKIA010000006">
    <property type="protein sequence ID" value="MEJ8474637.1"/>
    <property type="molecule type" value="Genomic_DNA"/>
</dbReference>
<comment type="caution">
    <text evidence="6">The sequence shown here is derived from an EMBL/GenBank/DDBJ whole genome shotgun (WGS) entry which is preliminary data.</text>
</comment>
<keyword evidence="3" id="KW-0804">Transcription</keyword>
<sequence length="176" mass="18694">MVEDVIKALGYATLGSRLRRLGEQLQTDAQELSGALTGQDLPSPQNSALAALVRNGPLSIGDLSASLGQSQPGVTRMIGKMKSADLVTAQSDPSDGRISKIHLTEHGAARIAELERLHWPAVEQAVAALCEGLQGSLLEQLSQLEDILAEKSLKQRALEASPKGIEQTPLTTRTPQ</sequence>
<dbReference type="InterPro" id="IPR039422">
    <property type="entry name" value="MarR/SlyA-like"/>
</dbReference>